<feature type="domain" description="Flagellar basal-body/hook protein C-terminal" evidence="7">
    <location>
        <begin position="566"/>
        <end position="608"/>
    </location>
</feature>
<keyword evidence="10" id="KW-1185">Reference proteome</keyword>
<evidence type="ECO:0000259" key="8">
    <source>
        <dbReference type="Pfam" id="PF22638"/>
    </source>
</evidence>
<evidence type="ECO:0000256" key="3">
    <source>
        <dbReference type="ARBA" id="ARBA00009677"/>
    </source>
</evidence>
<keyword evidence="9" id="KW-0966">Cell projection</keyword>
<dbReference type="EMBL" id="CP118247">
    <property type="protein sequence ID" value="WDR05409.1"/>
    <property type="molecule type" value="Genomic_DNA"/>
</dbReference>
<dbReference type="SUPFAM" id="SSF64518">
    <property type="entry name" value="Phase 1 flagellin"/>
    <property type="match status" value="1"/>
</dbReference>
<protein>
    <recommendedName>
        <fullName evidence="4">Flagellar hook-associated protein 1</fullName>
    </recommendedName>
</protein>
<evidence type="ECO:0000313" key="10">
    <source>
        <dbReference type="Proteomes" id="UP001222118"/>
    </source>
</evidence>
<dbReference type="PRINTS" id="PR01005">
    <property type="entry name" value="FLGHOOKAP1"/>
</dbReference>
<proteinExistence type="inferred from homology"/>
<dbReference type="RefSeq" id="WP_282210928.1">
    <property type="nucleotide sequence ID" value="NZ_CP118247.1"/>
</dbReference>
<dbReference type="Pfam" id="PF06429">
    <property type="entry name" value="Flg_bbr_C"/>
    <property type="match status" value="1"/>
</dbReference>
<comment type="subcellular location">
    <subcellularLocation>
        <location evidence="1">Bacterial flagellum</location>
    </subcellularLocation>
    <subcellularLocation>
        <location evidence="2">Secreted</location>
    </subcellularLocation>
</comment>
<dbReference type="PANTHER" id="PTHR30033">
    <property type="entry name" value="FLAGELLAR HOOK-ASSOCIATED PROTEIN 1"/>
    <property type="match status" value="1"/>
</dbReference>
<dbReference type="InterPro" id="IPR010930">
    <property type="entry name" value="Flg_bb/hook_C_dom"/>
</dbReference>
<reference evidence="9 10" key="1">
    <citation type="submission" date="2023-02" db="EMBL/GenBank/DDBJ databases">
        <title>Devosia chondri sp. nov., isolated from the phycosphere of marine algae.</title>
        <authorList>
            <person name="Kim J.M."/>
            <person name="Lee J.K."/>
            <person name="Choi B.J."/>
            <person name="Bayburt H."/>
            <person name="Jeon C.O."/>
        </authorList>
    </citation>
    <scope>NUCLEOTIDE SEQUENCE [LARGE SCALE GENOMIC DNA]</scope>
    <source>
        <strain evidence="9 10">G2-5</strain>
    </source>
</reference>
<evidence type="ECO:0000256" key="6">
    <source>
        <dbReference type="ARBA" id="ARBA00023143"/>
    </source>
</evidence>
<dbReference type="InterPro" id="IPR002371">
    <property type="entry name" value="FlgK"/>
</dbReference>
<name>A0ABY7YWY4_9HYPH</name>
<accession>A0ABY7YWY4</accession>
<evidence type="ECO:0000256" key="2">
    <source>
        <dbReference type="ARBA" id="ARBA00004613"/>
    </source>
</evidence>
<sequence>MGLTTSLGHALSGLNVTQSSISLLSKNVANAGTPGYHRQSLNVVDYDTGGASYVRDAGTVRAFNSSLQTYYTRQVSDTSTSGVQAGYLDQLQTYLGKPGSAGSLDTIFGDLQNAMQSLATSPDDFTARAQMLDKAQNMVATLNQLSGAVQDMRQQTEGQMATDVGQLNSMLKSLAEVNSRVLNAGTAEDARASLLDQRDRLVSSIAEMVDVQVDYRSDGSVALMTRSGVGLLDGGVSTFNFESAGNLAATSQYDRDASQSKVGALTLTTPSGLTINLVGTGVIQGGELGGLLTLRDQTLVTAQDQLDEIASGLALAFSTVQTPGTAAAAGAATGFDLDLTGLQKGNDLVFSYHQGSTDIPVRLVNSTQPTDYLDASGQRVIGVDLSNPANAAALLNSKLPGLAISSSGPNNLRIMDDGAANTTDVNYAVVRRTSSGLQGDGSAISLFVDQGNTAFTNNLDGNSPQKLGFASRIAINPAVLLDNTLLVKSTTGTASGDDTRPKFLLNQLNNMQFVSGGDPKLNAGKFQLTGNLSQIVGQVINYQGSTISTAIAQRDNRQLALDTVVQQMDSEYGVNLDEEMARLTQLQNAYAANARIVSVVQELLDSSASVGLGGELNDRQ</sequence>
<dbReference type="InterPro" id="IPR053927">
    <property type="entry name" value="FlgK_helical"/>
</dbReference>
<evidence type="ECO:0000256" key="4">
    <source>
        <dbReference type="ARBA" id="ARBA00016244"/>
    </source>
</evidence>
<dbReference type="PANTHER" id="PTHR30033:SF1">
    <property type="entry name" value="FLAGELLAR HOOK-ASSOCIATED PROTEIN 1"/>
    <property type="match status" value="1"/>
</dbReference>
<feature type="domain" description="Flagellar hook-associated protein FlgK helical" evidence="8">
    <location>
        <begin position="88"/>
        <end position="330"/>
    </location>
</feature>
<evidence type="ECO:0000313" key="9">
    <source>
        <dbReference type="EMBL" id="WDR05409.1"/>
    </source>
</evidence>
<dbReference type="Proteomes" id="UP001222118">
    <property type="component" value="Chromosome"/>
</dbReference>
<keyword evidence="9" id="KW-0969">Cilium</keyword>
<dbReference type="Pfam" id="PF22638">
    <property type="entry name" value="FlgK_D1"/>
    <property type="match status" value="1"/>
</dbReference>
<organism evidence="9 10">
    <name type="scientific">Devosia rhodophyticola</name>
    <dbReference type="NCBI Taxonomy" id="3026423"/>
    <lineage>
        <taxon>Bacteria</taxon>
        <taxon>Pseudomonadati</taxon>
        <taxon>Pseudomonadota</taxon>
        <taxon>Alphaproteobacteria</taxon>
        <taxon>Hyphomicrobiales</taxon>
        <taxon>Devosiaceae</taxon>
        <taxon>Devosia</taxon>
    </lineage>
</organism>
<dbReference type="NCBIfam" id="TIGR02492">
    <property type="entry name" value="flgK_ends"/>
    <property type="match status" value="1"/>
</dbReference>
<keyword evidence="9" id="KW-0282">Flagellum</keyword>
<evidence type="ECO:0000256" key="1">
    <source>
        <dbReference type="ARBA" id="ARBA00004365"/>
    </source>
</evidence>
<keyword evidence="5" id="KW-0964">Secreted</keyword>
<gene>
    <name evidence="9" type="primary">flgK</name>
    <name evidence="9" type="ORF">PSQ90_14130</name>
</gene>
<evidence type="ECO:0000259" key="7">
    <source>
        <dbReference type="Pfam" id="PF06429"/>
    </source>
</evidence>
<keyword evidence="6" id="KW-0975">Bacterial flagellum</keyword>
<comment type="similarity">
    <text evidence="3">Belongs to the flagella basal body rod proteins family.</text>
</comment>
<evidence type="ECO:0000256" key="5">
    <source>
        <dbReference type="ARBA" id="ARBA00022525"/>
    </source>
</evidence>